<proteinExistence type="predicted"/>
<dbReference type="OrthoDB" id="2932815at2"/>
<dbReference type="Proteomes" id="UP000076510">
    <property type="component" value="Unassembled WGS sequence"/>
</dbReference>
<feature type="domain" description="Cyclic nucleotide-binding" evidence="2">
    <location>
        <begin position="1"/>
        <end position="53"/>
    </location>
</feature>
<dbReference type="PROSITE" id="PS50042">
    <property type="entry name" value="CNMP_BINDING_3"/>
    <property type="match status" value="1"/>
</dbReference>
<gene>
    <name evidence="3" type="ORF">AV649_02415</name>
</gene>
<evidence type="ECO:0000259" key="2">
    <source>
        <dbReference type="PROSITE" id="PS50042"/>
    </source>
</evidence>
<dbReference type="RefSeq" id="WP_063191236.1">
    <property type="nucleotide sequence ID" value="NZ_JBLGCT010000001.1"/>
</dbReference>
<comment type="caution">
    <text evidence="3">The sequence shown here is derived from an EMBL/GenBank/DDBJ whole genome shotgun (WGS) entry which is preliminary data.</text>
</comment>
<sequence>MMKEEKAIRQGDQEPSYYIENGETIFLKSQLHLLKLEIARLSRGALFAEAAFYKKRLSEVQSQWETSQEEIEAQQAIEEDLIRDRNHYFHKSEENAMESRNLREQLLTTESSLQEWKEKSFTLLAEVNALKEKNAHLILALSEREQEASALSDENDTLKEWYDRIKTDALKKDEKLLNQQAHIDDLRNALAHSEDSKNALFTSLLMKTEQFEELVSERTIALSTLQQAKERLKEAEIEKMTIIKEMMLGIQQEMKDYEWLMESRFGDIDQKRKEQEDRMDEMEALQLLGIQRQHVFMQELIEETDRRFFEEIQTIRSTNHSLSSQVQDLKGMIEHHRRRQIRPKYLGATKSES</sequence>
<evidence type="ECO:0000313" key="4">
    <source>
        <dbReference type="Proteomes" id="UP000076510"/>
    </source>
</evidence>
<dbReference type="InterPro" id="IPR000595">
    <property type="entry name" value="cNMP-bd_dom"/>
</dbReference>
<evidence type="ECO:0000313" key="3">
    <source>
        <dbReference type="EMBL" id="KZE49905.1"/>
    </source>
</evidence>
<evidence type="ECO:0000256" key="1">
    <source>
        <dbReference type="SAM" id="Coils"/>
    </source>
</evidence>
<feature type="coiled-coil region" evidence="1">
    <location>
        <begin position="99"/>
        <end position="133"/>
    </location>
</feature>
<name>A0A165KR31_9BACI</name>
<accession>A0A165KR31</accession>
<keyword evidence="1" id="KW-0175">Coiled coil</keyword>
<protein>
    <recommendedName>
        <fullName evidence="2">Cyclic nucleotide-binding domain-containing protein</fullName>
    </recommendedName>
</protein>
<organism evidence="3 4">
    <name type="scientific">Rossellomorea marisflavi</name>
    <dbReference type="NCBI Taxonomy" id="189381"/>
    <lineage>
        <taxon>Bacteria</taxon>
        <taxon>Bacillati</taxon>
        <taxon>Bacillota</taxon>
        <taxon>Bacilli</taxon>
        <taxon>Bacillales</taxon>
        <taxon>Bacillaceae</taxon>
        <taxon>Rossellomorea</taxon>
    </lineage>
</organism>
<feature type="coiled-coil region" evidence="1">
    <location>
        <begin position="218"/>
        <end position="245"/>
    </location>
</feature>
<dbReference type="AlphaFoldDB" id="A0A165KR31"/>
<dbReference type="EMBL" id="LQQY01000012">
    <property type="protein sequence ID" value="KZE49905.1"/>
    <property type="molecule type" value="Genomic_DNA"/>
</dbReference>
<reference evidence="4" key="1">
    <citation type="submission" date="2016-01" db="EMBL/GenBank/DDBJ databases">
        <title>Whole genome sequencing of Bhargavaea cecembensis T14.</title>
        <authorList>
            <person name="Hong K.W."/>
        </authorList>
    </citation>
    <scope>NUCLEOTIDE SEQUENCE [LARGE SCALE GENOMIC DNA]</scope>
    <source>
        <strain evidence="4">M19</strain>
    </source>
</reference>